<reference evidence="6" key="1">
    <citation type="submission" date="2021-01" db="EMBL/GenBank/DDBJ databases">
        <authorList>
            <person name="Corre E."/>
            <person name="Pelletier E."/>
            <person name="Niang G."/>
            <person name="Scheremetjew M."/>
            <person name="Finn R."/>
            <person name="Kale V."/>
            <person name="Holt S."/>
            <person name="Cochrane G."/>
            <person name="Meng A."/>
            <person name="Brown T."/>
            <person name="Cohen L."/>
        </authorList>
    </citation>
    <scope>NUCLEOTIDE SEQUENCE</scope>
    <source>
        <strain evidence="6">Ms1</strain>
    </source>
</reference>
<feature type="compositionally biased region" description="Basic and acidic residues" evidence="5">
    <location>
        <begin position="200"/>
        <end position="226"/>
    </location>
</feature>
<proteinExistence type="predicted"/>
<evidence type="ECO:0000256" key="3">
    <source>
        <dbReference type="PIRSR" id="PIRSR606689-1"/>
    </source>
</evidence>
<keyword evidence="4" id="KW-0460">Magnesium</keyword>
<dbReference type="GO" id="GO:0003924">
    <property type="term" value="F:GTPase activity"/>
    <property type="evidence" value="ECO:0007669"/>
    <property type="project" value="InterPro"/>
</dbReference>
<evidence type="ECO:0008006" key="7">
    <source>
        <dbReference type="Google" id="ProtNLM"/>
    </source>
</evidence>
<protein>
    <recommendedName>
        <fullName evidence="7">ADP-ribosylation factor-like protein 13B</fullName>
    </recommendedName>
</protein>
<dbReference type="CDD" id="cd00878">
    <property type="entry name" value="Arf_Arl"/>
    <property type="match status" value="1"/>
</dbReference>
<dbReference type="Gene3D" id="3.40.50.300">
    <property type="entry name" value="P-loop containing nucleotide triphosphate hydrolases"/>
    <property type="match status" value="1"/>
</dbReference>
<evidence type="ECO:0000256" key="4">
    <source>
        <dbReference type="PIRSR" id="PIRSR606689-2"/>
    </source>
</evidence>
<feature type="compositionally biased region" description="Low complexity" evidence="5">
    <location>
        <begin position="370"/>
        <end position="380"/>
    </location>
</feature>
<dbReference type="InterPro" id="IPR051995">
    <property type="entry name" value="Ciliary_GTPase"/>
</dbReference>
<feature type="compositionally biased region" description="Gly residues" evidence="5">
    <location>
        <begin position="387"/>
        <end position="405"/>
    </location>
</feature>
<feature type="region of interest" description="Disordered" evidence="5">
    <location>
        <begin position="364"/>
        <end position="405"/>
    </location>
</feature>
<dbReference type="GO" id="GO:0005525">
    <property type="term" value="F:GTP binding"/>
    <property type="evidence" value="ECO:0007669"/>
    <property type="project" value="UniProtKB-KW"/>
</dbReference>
<dbReference type="PROSITE" id="PS51417">
    <property type="entry name" value="ARF"/>
    <property type="match status" value="1"/>
</dbReference>
<feature type="region of interest" description="Disordered" evidence="5">
    <location>
        <begin position="200"/>
        <end position="258"/>
    </location>
</feature>
<evidence type="ECO:0000256" key="1">
    <source>
        <dbReference type="ARBA" id="ARBA00022741"/>
    </source>
</evidence>
<dbReference type="SMART" id="SM00177">
    <property type="entry name" value="ARF"/>
    <property type="match status" value="1"/>
</dbReference>
<dbReference type="InterPro" id="IPR027417">
    <property type="entry name" value="P-loop_NTPase"/>
</dbReference>
<feature type="binding site" evidence="3">
    <location>
        <begin position="131"/>
        <end position="134"/>
    </location>
    <ligand>
        <name>GTP</name>
        <dbReference type="ChEBI" id="CHEBI:37565"/>
    </ligand>
</feature>
<dbReference type="InterPro" id="IPR006689">
    <property type="entry name" value="Small_GTPase_ARF/SAR"/>
</dbReference>
<evidence type="ECO:0000256" key="2">
    <source>
        <dbReference type="ARBA" id="ARBA00023134"/>
    </source>
</evidence>
<sequence>MFGLAKNFYKWANNKRTENRKMTVVLIGLDNAGKTTVLADFRGDKNPYIAPTVGFSKPLEMKRGKFYVTVYDLGGGVRIRGLWQNYFSDVHGAIFVVDSADTARMDEVKKEFVECFKHPMLQGKPILIFANKQDLPAALDEADISQQMGLNELTSSSHLVVKTIANCEKNGGVIDERIFEGLNWLLKSVTGDYKKLNTRVKSDQQAAKDARAERRAAQAARVAERKRAAKAAAEGKEESKSDAGGASGGASKAAEPDPDVPMCSVCTVSAATGRAAVSKWLPVCDGCRSGLEAGKSAAEVAEAAKAAAGGATTTGGAGGAPPEPEEDAGPKCSVCATRAATKKSAKVGWKPICDECDAELDKADEGGGSAAAADGDAGAGTKEEGVATGGGGAGAGDEGAAEGGAGGAGPYAVGAESAAAAAAAPGLAVGVARPPPCWRRWCARARRAAASARSCRRTSTSLARAAATTTTRLWGCWRRRWSARAATPRPGRTSPS</sequence>
<dbReference type="InterPro" id="IPR005225">
    <property type="entry name" value="Small_GTP-bd"/>
</dbReference>
<keyword evidence="4" id="KW-0479">Metal-binding</keyword>
<feature type="binding site" evidence="4">
    <location>
        <position position="52"/>
    </location>
    <ligand>
        <name>Mg(2+)</name>
        <dbReference type="ChEBI" id="CHEBI:18420"/>
    </ligand>
</feature>
<dbReference type="Pfam" id="PF00025">
    <property type="entry name" value="Arf"/>
    <property type="match status" value="1"/>
</dbReference>
<dbReference type="SUPFAM" id="SSF52540">
    <property type="entry name" value="P-loop containing nucleoside triphosphate hydrolases"/>
    <property type="match status" value="1"/>
</dbReference>
<dbReference type="AlphaFoldDB" id="A0A7S1CG51"/>
<dbReference type="GO" id="GO:0046872">
    <property type="term" value="F:metal ion binding"/>
    <property type="evidence" value="ECO:0007669"/>
    <property type="project" value="UniProtKB-KW"/>
</dbReference>
<dbReference type="NCBIfam" id="TIGR00231">
    <property type="entry name" value="small_GTP"/>
    <property type="match status" value="1"/>
</dbReference>
<dbReference type="SMART" id="SM00178">
    <property type="entry name" value="SAR"/>
    <property type="match status" value="1"/>
</dbReference>
<feature type="binding site" evidence="3">
    <location>
        <begin position="28"/>
        <end position="35"/>
    </location>
    <ligand>
        <name>GTP</name>
        <dbReference type="ChEBI" id="CHEBI:37565"/>
    </ligand>
</feature>
<accession>A0A7S1CG51</accession>
<evidence type="ECO:0000256" key="5">
    <source>
        <dbReference type="SAM" id="MobiDB-lite"/>
    </source>
</evidence>
<feature type="binding site" evidence="4">
    <location>
        <position position="35"/>
    </location>
    <ligand>
        <name>Mg(2+)</name>
        <dbReference type="ChEBI" id="CHEBI:18420"/>
    </ligand>
</feature>
<dbReference type="PANTHER" id="PTHR46090">
    <property type="entry name" value="ADP-RIBOSYLATION FACTOR-LIKE PROTEIN 13B"/>
    <property type="match status" value="1"/>
</dbReference>
<organism evidence="6">
    <name type="scientific">Bicosoecida sp. CB-2014</name>
    <dbReference type="NCBI Taxonomy" id="1486930"/>
    <lineage>
        <taxon>Eukaryota</taxon>
        <taxon>Sar</taxon>
        <taxon>Stramenopiles</taxon>
        <taxon>Bigyra</taxon>
        <taxon>Opalozoa</taxon>
        <taxon>Bicosoecida</taxon>
    </lineage>
</organism>
<gene>
    <name evidence="6" type="ORF">BSP0115_LOCUS11544</name>
</gene>
<dbReference type="PRINTS" id="PR00328">
    <property type="entry name" value="SAR1GTPBP"/>
</dbReference>
<feature type="binding site" evidence="3">
    <location>
        <position position="75"/>
    </location>
    <ligand>
        <name>GTP</name>
        <dbReference type="ChEBI" id="CHEBI:37565"/>
    </ligand>
</feature>
<dbReference type="PANTHER" id="PTHR46090:SF2">
    <property type="entry name" value="ADP-RIBOSYLATION FACTOR-LIKE PROTEIN 13B"/>
    <property type="match status" value="1"/>
</dbReference>
<evidence type="ECO:0000313" key="6">
    <source>
        <dbReference type="EMBL" id="CAD8918283.1"/>
    </source>
</evidence>
<dbReference type="EMBL" id="HBFS01017092">
    <property type="protein sequence ID" value="CAD8918283.1"/>
    <property type="molecule type" value="Transcribed_RNA"/>
</dbReference>
<name>A0A7S1CG51_9STRA</name>
<keyword evidence="2 3" id="KW-0342">GTP-binding</keyword>
<feature type="region of interest" description="Disordered" evidence="5">
    <location>
        <begin position="309"/>
        <end position="331"/>
    </location>
</feature>
<keyword evidence="1 3" id="KW-0547">Nucleotide-binding</keyword>